<protein>
    <submittedName>
        <fullName evidence="2">Uncharacterized protein</fullName>
    </submittedName>
</protein>
<feature type="region of interest" description="Disordered" evidence="1">
    <location>
        <begin position="1"/>
        <end position="31"/>
    </location>
</feature>
<dbReference type="Proteomes" id="UP000662111">
    <property type="component" value="Unassembled WGS sequence"/>
</dbReference>
<feature type="region of interest" description="Disordered" evidence="1">
    <location>
        <begin position="77"/>
        <end position="111"/>
    </location>
</feature>
<sequence>MIAPRVFDAVPNRQPHDEVEDDDGDDPHEKKERFYPCDIHAPDHSRRWGSTSGNAAWSVGTHASARRVVGWLLYRRRRPASKRQHRANSPSRPPPSVLGVPSYRAFQNHTA</sequence>
<name>A0ABQ2FCI8_9MICO</name>
<comment type="caution">
    <text evidence="2">The sequence shown here is derived from an EMBL/GenBank/DDBJ whole genome shotgun (WGS) entry which is preliminary data.</text>
</comment>
<dbReference type="EMBL" id="BMLB01000010">
    <property type="protein sequence ID" value="GGK83705.1"/>
    <property type="molecule type" value="Genomic_DNA"/>
</dbReference>
<proteinExistence type="predicted"/>
<feature type="compositionally biased region" description="Basic residues" evidence="1">
    <location>
        <begin position="77"/>
        <end position="86"/>
    </location>
</feature>
<keyword evidence="3" id="KW-1185">Reference proteome</keyword>
<evidence type="ECO:0000256" key="1">
    <source>
        <dbReference type="SAM" id="MobiDB-lite"/>
    </source>
</evidence>
<organism evidence="2 3">
    <name type="scientific">Ornithinimicrobium pekingense</name>
    <dbReference type="NCBI Taxonomy" id="384677"/>
    <lineage>
        <taxon>Bacteria</taxon>
        <taxon>Bacillati</taxon>
        <taxon>Actinomycetota</taxon>
        <taxon>Actinomycetes</taxon>
        <taxon>Micrococcales</taxon>
        <taxon>Ornithinimicrobiaceae</taxon>
        <taxon>Ornithinimicrobium</taxon>
    </lineage>
</organism>
<accession>A0ABQ2FCI8</accession>
<reference evidence="3" key="1">
    <citation type="journal article" date="2019" name="Int. J. Syst. Evol. Microbiol.">
        <title>The Global Catalogue of Microorganisms (GCM) 10K type strain sequencing project: providing services to taxonomists for standard genome sequencing and annotation.</title>
        <authorList>
            <consortium name="The Broad Institute Genomics Platform"/>
            <consortium name="The Broad Institute Genome Sequencing Center for Infectious Disease"/>
            <person name="Wu L."/>
            <person name="Ma J."/>
        </authorList>
    </citation>
    <scope>NUCLEOTIDE SEQUENCE [LARGE SCALE GENOMIC DNA]</scope>
    <source>
        <strain evidence="3">CGMCC 1.5362</strain>
    </source>
</reference>
<evidence type="ECO:0000313" key="2">
    <source>
        <dbReference type="EMBL" id="GGK83705.1"/>
    </source>
</evidence>
<evidence type="ECO:0000313" key="3">
    <source>
        <dbReference type="Proteomes" id="UP000662111"/>
    </source>
</evidence>
<gene>
    <name evidence="2" type="ORF">GCM10011509_35210</name>
</gene>